<comment type="caution">
    <text evidence="5">The sequence shown here is derived from an EMBL/GenBank/DDBJ whole genome shotgun (WGS) entry which is preliminary data.</text>
</comment>
<keyword evidence="3" id="KW-0653">Protein transport</keyword>
<dbReference type="Pfam" id="PF01312">
    <property type="entry name" value="Bac_export_2"/>
    <property type="match status" value="1"/>
</dbReference>
<evidence type="ECO:0000256" key="2">
    <source>
        <dbReference type="ARBA" id="ARBA00021622"/>
    </source>
</evidence>
<keyword evidence="3" id="KW-1006">Bacterial flagellum protein export</keyword>
<protein>
    <recommendedName>
        <fullName evidence="2">Flagellar biosynthetic protein FlhB</fullName>
    </recommendedName>
</protein>
<evidence type="ECO:0000313" key="6">
    <source>
        <dbReference type="Proteomes" id="UP000528457"/>
    </source>
</evidence>
<dbReference type="Gene3D" id="3.40.1690.10">
    <property type="entry name" value="secretion proteins EscU"/>
    <property type="match status" value="1"/>
</dbReference>
<dbReference type="Proteomes" id="UP000528457">
    <property type="component" value="Unassembled WGS sequence"/>
</dbReference>
<dbReference type="PANTHER" id="PTHR30531">
    <property type="entry name" value="FLAGELLAR BIOSYNTHETIC PROTEIN FLHB"/>
    <property type="match status" value="1"/>
</dbReference>
<evidence type="ECO:0000256" key="1">
    <source>
        <dbReference type="ARBA" id="ARBA00010690"/>
    </source>
</evidence>
<dbReference type="GO" id="GO:0009306">
    <property type="term" value="P:protein secretion"/>
    <property type="evidence" value="ECO:0007669"/>
    <property type="project" value="InterPro"/>
</dbReference>
<dbReference type="InterPro" id="IPR029025">
    <property type="entry name" value="T3SS_substrate_exporter_C"/>
</dbReference>
<sequence>MQSQENTFSDQELSQAVALFYDGETAPQVTAKGSGISADEIIAVAREHKVPMCENPELIKLLSQIELGDHIPESLYLCIAQILAFAYDLQGKSPN</sequence>
<keyword evidence="5" id="KW-0282">Flagellum</keyword>
<comment type="function">
    <text evidence="4">Required for formation of the rod structure in the basal body of the flagellar apparatus. Together with FliI and FliH, may constitute the export apparatus of flagellin.</text>
</comment>
<gene>
    <name evidence="5" type="ORF">HNR48_003538</name>
</gene>
<keyword evidence="6" id="KW-1185">Reference proteome</keyword>
<organism evidence="5 6">
    <name type="scientific">Pseudoteredinibacter isoporae</name>
    <dbReference type="NCBI Taxonomy" id="570281"/>
    <lineage>
        <taxon>Bacteria</taxon>
        <taxon>Pseudomonadati</taxon>
        <taxon>Pseudomonadota</taxon>
        <taxon>Gammaproteobacteria</taxon>
        <taxon>Cellvibrionales</taxon>
        <taxon>Cellvibrionaceae</taxon>
        <taxon>Pseudoteredinibacter</taxon>
    </lineage>
</organism>
<dbReference type="RefSeq" id="WP_166843668.1">
    <property type="nucleotide sequence ID" value="NZ_JAAONY010000003.1"/>
</dbReference>
<dbReference type="PANTHER" id="PTHR30531:SF12">
    <property type="entry name" value="FLAGELLAR BIOSYNTHETIC PROTEIN FLHB"/>
    <property type="match status" value="1"/>
</dbReference>
<dbReference type="AlphaFoldDB" id="A0A7X0JXS7"/>
<evidence type="ECO:0000256" key="3">
    <source>
        <dbReference type="ARBA" id="ARBA00023225"/>
    </source>
</evidence>
<dbReference type="EMBL" id="JACHHT010000003">
    <property type="protein sequence ID" value="MBB6523236.1"/>
    <property type="molecule type" value="Genomic_DNA"/>
</dbReference>
<dbReference type="SUPFAM" id="SSF160544">
    <property type="entry name" value="EscU C-terminal domain-like"/>
    <property type="match status" value="1"/>
</dbReference>
<comment type="similarity">
    <text evidence="1">Belongs to the type III secretion exporter family.</text>
</comment>
<keyword evidence="3" id="KW-0813">Transport</keyword>
<reference evidence="5 6" key="1">
    <citation type="submission" date="2020-08" db="EMBL/GenBank/DDBJ databases">
        <title>Genomic Encyclopedia of Type Strains, Phase IV (KMG-IV): sequencing the most valuable type-strain genomes for metagenomic binning, comparative biology and taxonomic classification.</title>
        <authorList>
            <person name="Goeker M."/>
        </authorList>
    </citation>
    <scope>NUCLEOTIDE SEQUENCE [LARGE SCALE GENOMIC DNA]</scope>
    <source>
        <strain evidence="5 6">DSM 22368</strain>
    </source>
</reference>
<keyword evidence="5" id="KW-0969">Cilium</keyword>
<proteinExistence type="inferred from homology"/>
<name>A0A7X0JXS7_9GAMM</name>
<accession>A0A7X0JXS7</accession>
<dbReference type="InParanoid" id="A0A7X0JXS7"/>
<evidence type="ECO:0000313" key="5">
    <source>
        <dbReference type="EMBL" id="MBB6523236.1"/>
    </source>
</evidence>
<dbReference type="InterPro" id="IPR006135">
    <property type="entry name" value="T3SS_substrate_exporter"/>
</dbReference>
<dbReference type="GO" id="GO:0005886">
    <property type="term" value="C:plasma membrane"/>
    <property type="evidence" value="ECO:0007669"/>
    <property type="project" value="TreeGrafter"/>
</dbReference>
<evidence type="ECO:0000256" key="4">
    <source>
        <dbReference type="ARBA" id="ARBA00025078"/>
    </source>
</evidence>
<keyword evidence="5" id="KW-0966">Cell projection</keyword>